<evidence type="ECO:0000259" key="13">
    <source>
        <dbReference type="PROSITE" id="PS50893"/>
    </source>
</evidence>
<dbReference type="InterPro" id="IPR003439">
    <property type="entry name" value="ABC_transporter-like_ATP-bd"/>
</dbReference>
<evidence type="ECO:0000256" key="1">
    <source>
        <dbReference type="ARBA" id="ARBA00004429"/>
    </source>
</evidence>
<dbReference type="PROSITE" id="PS50893">
    <property type="entry name" value="ABC_TRANSPORTER_2"/>
    <property type="match status" value="1"/>
</dbReference>
<feature type="domain" description="ABC transmembrane type-1" evidence="14">
    <location>
        <begin position="50"/>
        <end position="333"/>
    </location>
</feature>
<reference evidence="15 16" key="1">
    <citation type="submission" date="2018-11" db="EMBL/GenBank/DDBJ databases">
        <title>Genomes From Bacteria Associated with the Canine Oral Cavity: a Test Case for Automated Genome-Based Taxonomic Assignment.</title>
        <authorList>
            <person name="Coil D.A."/>
            <person name="Jospin G."/>
            <person name="Darling A.E."/>
            <person name="Wallis C."/>
            <person name="Davis I.J."/>
            <person name="Harris S."/>
            <person name="Eisen J.A."/>
            <person name="Holcombe L.J."/>
            <person name="O'Flynn C."/>
        </authorList>
    </citation>
    <scope>NUCLEOTIDE SEQUENCE [LARGE SCALE GENOMIC DNA]</scope>
    <source>
        <strain evidence="15 16">OH770</strain>
    </source>
</reference>
<dbReference type="GO" id="GO:0034775">
    <property type="term" value="P:glutathione transmembrane transport"/>
    <property type="evidence" value="ECO:0007669"/>
    <property type="project" value="InterPro"/>
</dbReference>
<dbReference type="SUPFAM" id="SSF90123">
    <property type="entry name" value="ABC transporter transmembrane region"/>
    <property type="match status" value="1"/>
</dbReference>
<keyword evidence="5 12" id="KW-0812">Transmembrane</keyword>
<feature type="compositionally biased region" description="Polar residues" evidence="11">
    <location>
        <begin position="1"/>
        <end position="10"/>
    </location>
</feature>
<dbReference type="PROSITE" id="PS50929">
    <property type="entry name" value="ABC_TM1F"/>
    <property type="match status" value="1"/>
</dbReference>
<evidence type="ECO:0000313" key="15">
    <source>
        <dbReference type="EMBL" id="RRC94685.1"/>
    </source>
</evidence>
<comment type="caution">
    <text evidence="15">The sequence shown here is derived from an EMBL/GenBank/DDBJ whole genome shotgun (WGS) entry which is preliminary data.</text>
</comment>
<dbReference type="InterPro" id="IPR011527">
    <property type="entry name" value="ABC1_TM_dom"/>
</dbReference>
<dbReference type="Gene3D" id="1.20.1560.10">
    <property type="entry name" value="ABC transporter type 1, transmembrane domain"/>
    <property type="match status" value="1"/>
</dbReference>
<dbReference type="Pfam" id="PF00664">
    <property type="entry name" value="ABC_membrane"/>
    <property type="match status" value="1"/>
</dbReference>
<gene>
    <name evidence="15" type="primary">cydC</name>
    <name evidence="15" type="ORF">EII11_08975</name>
</gene>
<evidence type="ECO:0000256" key="7">
    <source>
        <dbReference type="ARBA" id="ARBA00022840"/>
    </source>
</evidence>
<evidence type="ECO:0000256" key="10">
    <source>
        <dbReference type="ARBA" id="ARBA00023455"/>
    </source>
</evidence>
<dbReference type="InterPro" id="IPR017871">
    <property type="entry name" value="ABC_transporter-like_CS"/>
</dbReference>
<dbReference type="InterPro" id="IPR003593">
    <property type="entry name" value="AAA+_ATPase"/>
</dbReference>
<dbReference type="GO" id="GO:0015421">
    <property type="term" value="F:ABC-type oligopeptide transporter activity"/>
    <property type="evidence" value="ECO:0007669"/>
    <property type="project" value="TreeGrafter"/>
</dbReference>
<evidence type="ECO:0000256" key="3">
    <source>
        <dbReference type="ARBA" id="ARBA00022475"/>
    </source>
</evidence>
<dbReference type="GO" id="GO:0045454">
    <property type="term" value="P:cell redox homeostasis"/>
    <property type="evidence" value="ECO:0007669"/>
    <property type="project" value="InterPro"/>
</dbReference>
<dbReference type="SUPFAM" id="SSF52540">
    <property type="entry name" value="P-loop containing nucleoside triphosphate hydrolases"/>
    <property type="match status" value="1"/>
</dbReference>
<evidence type="ECO:0000313" key="16">
    <source>
        <dbReference type="Proteomes" id="UP000280444"/>
    </source>
</evidence>
<sequence length="619" mass="65952">MTHSSTSLDQASREQTHQEHTSQGSVPHTRWELSVRLLQVARSVIAPLGLSMIFRLLALLAGAALFGIGGWALASRMAEGATVSLGTIAAALVGLSLAKGILRYLEQYSGHYVAFRSLALLRNYFYDALEPQAPAQTEGLDSGDLMSRVTKDVDRIEVFFAHTLAPIVTAVIAPIIMLTYLGVAVSWQVSLTLLPFLLVVGIIVPLLGSKATDAAATELRRARGTLAHHVTDSVQGVREVLAFGYQEARLAEMSRIEERITRGLKTTMGYVAVRRGLNQGLLAGALVAVFAMGAHQVAAGILTPGQVGLALGVALGAFAPVLAVEDFVADLDQAYASARRVFSITERTPLVADPAQPRDAEVDASADMIIEAVSFTYPAVDAGAVNSDPVPEVERPQVLHNVNVRLAAGKMTAIVGASGSGKSTLAALLDRMWDPTSGSVRIGEVDVRDLSLEHLRNLISYAPQRPHVFNDSIRANLLLARPEATDADLERVCAQVGLSEWIANEPDGMNTVVGEMGERLSGGQRQRLAVARALLRETPITILDEATSQIDAATEKTVLDGIAQATDGRTLIVIAHRISTIENADHIIVMDNGRVVEEGTYAELMAAGGALAALAQREQ</sequence>
<evidence type="ECO:0000256" key="6">
    <source>
        <dbReference type="ARBA" id="ARBA00022741"/>
    </source>
</evidence>
<dbReference type="NCBIfam" id="TIGR02868">
    <property type="entry name" value="CydC"/>
    <property type="match status" value="1"/>
</dbReference>
<dbReference type="Pfam" id="PF00005">
    <property type="entry name" value="ABC_tran"/>
    <property type="match status" value="1"/>
</dbReference>
<dbReference type="AlphaFoldDB" id="A0A3P1SD59"/>
<evidence type="ECO:0000256" key="2">
    <source>
        <dbReference type="ARBA" id="ARBA00022448"/>
    </source>
</evidence>
<dbReference type="Proteomes" id="UP000280444">
    <property type="component" value="Unassembled WGS sequence"/>
</dbReference>
<feature type="domain" description="ABC transporter" evidence="13">
    <location>
        <begin position="368"/>
        <end position="617"/>
    </location>
</feature>
<dbReference type="SMART" id="SM00382">
    <property type="entry name" value="AAA"/>
    <property type="match status" value="1"/>
</dbReference>
<feature type="transmembrane region" description="Helical" evidence="12">
    <location>
        <begin position="52"/>
        <end position="74"/>
    </location>
</feature>
<dbReference type="RefSeq" id="WP_124871786.1">
    <property type="nucleotide sequence ID" value="NZ_RQZF01000011.1"/>
</dbReference>
<keyword evidence="9 12" id="KW-0472">Membrane</keyword>
<name>A0A3P1SD59_9ACTO</name>
<dbReference type="OrthoDB" id="9762778at2"/>
<feature type="transmembrane region" description="Helical" evidence="12">
    <location>
        <begin position="187"/>
        <end position="207"/>
    </location>
</feature>
<dbReference type="InterPro" id="IPR039421">
    <property type="entry name" value="Type_1_exporter"/>
</dbReference>
<dbReference type="Gene3D" id="3.40.50.300">
    <property type="entry name" value="P-loop containing nucleotide triphosphate hydrolases"/>
    <property type="match status" value="1"/>
</dbReference>
<keyword evidence="2" id="KW-0813">Transport</keyword>
<evidence type="ECO:0000256" key="9">
    <source>
        <dbReference type="ARBA" id="ARBA00023136"/>
    </source>
</evidence>
<keyword evidence="6" id="KW-0547">Nucleotide-binding</keyword>
<organism evidence="15 16">
    <name type="scientific">Schaalia canis</name>
    <dbReference type="NCBI Taxonomy" id="100469"/>
    <lineage>
        <taxon>Bacteria</taxon>
        <taxon>Bacillati</taxon>
        <taxon>Actinomycetota</taxon>
        <taxon>Actinomycetes</taxon>
        <taxon>Actinomycetales</taxon>
        <taxon>Actinomycetaceae</taxon>
        <taxon>Schaalia</taxon>
    </lineage>
</organism>
<keyword evidence="7" id="KW-0067">ATP-binding</keyword>
<dbReference type="InterPro" id="IPR014223">
    <property type="entry name" value="ABC_CydC/D"/>
</dbReference>
<dbReference type="PROSITE" id="PS00211">
    <property type="entry name" value="ABC_TRANSPORTER_1"/>
    <property type="match status" value="1"/>
</dbReference>
<keyword evidence="4" id="KW-0997">Cell inner membrane</keyword>
<feature type="transmembrane region" description="Helical" evidence="12">
    <location>
        <begin position="80"/>
        <end position="98"/>
    </location>
</feature>
<evidence type="ECO:0000256" key="11">
    <source>
        <dbReference type="SAM" id="MobiDB-lite"/>
    </source>
</evidence>
<evidence type="ECO:0000256" key="4">
    <source>
        <dbReference type="ARBA" id="ARBA00022519"/>
    </source>
</evidence>
<feature type="compositionally biased region" description="Basic and acidic residues" evidence="11">
    <location>
        <begin position="11"/>
        <end position="20"/>
    </location>
</feature>
<evidence type="ECO:0000259" key="14">
    <source>
        <dbReference type="PROSITE" id="PS50929"/>
    </source>
</evidence>
<dbReference type="InterPro" id="IPR027417">
    <property type="entry name" value="P-loop_NTPase"/>
</dbReference>
<evidence type="ECO:0000256" key="5">
    <source>
        <dbReference type="ARBA" id="ARBA00022692"/>
    </source>
</evidence>
<evidence type="ECO:0000256" key="12">
    <source>
        <dbReference type="SAM" id="Phobius"/>
    </source>
</evidence>
<feature type="transmembrane region" description="Helical" evidence="12">
    <location>
        <begin position="158"/>
        <end position="181"/>
    </location>
</feature>
<dbReference type="InterPro" id="IPR036640">
    <property type="entry name" value="ABC1_TM_sf"/>
</dbReference>
<comment type="subcellular location">
    <subcellularLocation>
        <location evidence="1">Cell inner membrane</location>
        <topology evidence="1">Multi-pass membrane protein</topology>
    </subcellularLocation>
</comment>
<evidence type="ECO:0000256" key="8">
    <source>
        <dbReference type="ARBA" id="ARBA00022989"/>
    </source>
</evidence>
<dbReference type="GO" id="GO:0005524">
    <property type="term" value="F:ATP binding"/>
    <property type="evidence" value="ECO:0007669"/>
    <property type="project" value="UniProtKB-KW"/>
</dbReference>
<dbReference type="FunFam" id="3.40.50.300:FF:000221">
    <property type="entry name" value="Multidrug ABC transporter ATP-binding protein"/>
    <property type="match status" value="1"/>
</dbReference>
<proteinExistence type="inferred from homology"/>
<feature type="region of interest" description="Disordered" evidence="11">
    <location>
        <begin position="1"/>
        <end position="27"/>
    </location>
</feature>
<dbReference type="GO" id="GO:0005886">
    <property type="term" value="C:plasma membrane"/>
    <property type="evidence" value="ECO:0007669"/>
    <property type="project" value="UniProtKB-SubCell"/>
</dbReference>
<dbReference type="GO" id="GO:0016887">
    <property type="term" value="F:ATP hydrolysis activity"/>
    <property type="evidence" value="ECO:0007669"/>
    <property type="project" value="InterPro"/>
</dbReference>
<keyword evidence="16" id="KW-1185">Reference proteome</keyword>
<keyword evidence="3" id="KW-1003">Cell membrane</keyword>
<protein>
    <submittedName>
        <fullName evidence="15">Thiol reductant ABC exporter subunit CydC</fullName>
    </submittedName>
</protein>
<keyword evidence="8 12" id="KW-1133">Transmembrane helix</keyword>
<dbReference type="EMBL" id="RQZF01000011">
    <property type="protein sequence ID" value="RRC94685.1"/>
    <property type="molecule type" value="Genomic_DNA"/>
</dbReference>
<dbReference type="PANTHER" id="PTHR43394:SF1">
    <property type="entry name" value="ATP-BINDING CASSETTE SUB-FAMILY B MEMBER 10, MITOCHONDRIAL"/>
    <property type="match status" value="1"/>
</dbReference>
<dbReference type="PANTHER" id="PTHR43394">
    <property type="entry name" value="ATP-DEPENDENT PERMEASE MDL1, MITOCHONDRIAL"/>
    <property type="match status" value="1"/>
</dbReference>
<accession>A0A3P1SD59</accession>
<feature type="transmembrane region" description="Helical" evidence="12">
    <location>
        <begin position="281"/>
        <end position="302"/>
    </location>
</feature>
<comment type="similarity">
    <text evidence="10">Belongs to the ABC transporter superfamily. Siderophore-Fe(3+) uptake transporter (SIUT) (TC 3.A.1.21) family.</text>
</comment>